<dbReference type="PANTHER" id="PTHR34394:SF1">
    <property type="entry name" value="SIMILAR TO RIKEN CDNA 2310022B05"/>
    <property type="match status" value="1"/>
</dbReference>
<evidence type="ECO:0000259" key="1">
    <source>
        <dbReference type="Pfam" id="PF15797"/>
    </source>
</evidence>
<organism evidence="2 3">
    <name type="scientific">Drosophila mauritiana</name>
    <name type="common">Fruit fly</name>
    <dbReference type="NCBI Taxonomy" id="7226"/>
    <lineage>
        <taxon>Eukaryota</taxon>
        <taxon>Metazoa</taxon>
        <taxon>Ecdysozoa</taxon>
        <taxon>Arthropoda</taxon>
        <taxon>Hexapoda</taxon>
        <taxon>Insecta</taxon>
        <taxon>Pterygota</taxon>
        <taxon>Neoptera</taxon>
        <taxon>Endopterygota</taxon>
        <taxon>Diptera</taxon>
        <taxon>Brachycera</taxon>
        <taxon>Muscomorpha</taxon>
        <taxon>Ephydroidea</taxon>
        <taxon>Drosophilidae</taxon>
        <taxon>Drosophila</taxon>
        <taxon>Sophophora</taxon>
    </lineage>
</organism>
<name>A0A6P8KM49_DROMA</name>
<dbReference type="GeneID" id="117146313"/>
<evidence type="ECO:0000313" key="2">
    <source>
        <dbReference type="Proteomes" id="UP000515162"/>
    </source>
</evidence>
<dbReference type="InterPro" id="IPR031600">
    <property type="entry name" value="DUF4706"/>
</dbReference>
<keyword evidence="2" id="KW-1185">Reference proteome</keyword>
<sequence>MMVKTGNRMIRITSRVDTSVCPSECFDVGKHSSGCQKLVRTKMTTHDGAQSYFSRLNSISQKITCDLNKVKSTHSQDAWLKLTLNEQEKILNNHLIDPVIFSKYCHRTKENYAAQDPHENNDVTKNDYRKFCFRDIVYLYNGQDLHTYNYQNVGLKILRDDNSGDFQDEHSFPFSYRTKSQINIVLKEFDDICLVETPTGVKKSIPLKLRTKDSSTKKMPILHLNSNDKTDVNTTEKKISILENFSKTQNVYIDECIESNEKMQLLFKCGSKNSVSNNLSDYENEFKDVRHDENTKLLSPELKMPKGFDFLSNW</sequence>
<gene>
    <name evidence="3" type="primary">LOC117146313</name>
</gene>
<evidence type="ECO:0000313" key="3">
    <source>
        <dbReference type="RefSeq" id="XP_033168257.1"/>
    </source>
</evidence>
<proteinExistence type="predicted"/>
<reference evidence="3" key="1">
    <citation type="submission" date="2025-08" db="UniProtKB">
        <authorList>
            <consortium name="RefSeq"/>
        </authorList>
    </citation>
    <scope>IDENTIFICATION</scope>
    <source>
        <strain evidence="3">Mau12</strain>
        <tissue evidence="3">Whole Body</tissue>
    </source>
</reference>
<feature type="domain" description="DUF4706" evidence="1">
    <location>
        <begin position="51"/>
        <end position="113"/>
    </location>
</feature>
<dbReference type="Proteomes" id="UP000515162">
    <property type="component" value="Chromosome 4"/>
</dbReference>
<accession>A0A6P8KM49</accession>
<feature type="domain" description="DUF4706" evidence="1">
    <location>
        <begin position="150"/>
        <end position="184"/>
    </location>
</feature>
<dbReference type="Pfam" id="PF15797">
    <property type="entry name" value="DUF4706"/>
    <property type="match status" value="2"/>
</dbReference>
<dbReference type="AlphaFoldDB" id="A0A6P8KM49"/>
<protein>
    <submittedName>
        <fullName evidence="3">Uncharacterized protein LOC117146313</fullName>
    </submittedName>
</protein>
<dbReference type="RefSeq" id="XP_033168257.1">
    <property type="nucleotide sequence ID" value="XM_033312366.1"/>
</dbReference>
<dbReference type="PANTHER" id="PTHR34394">
    <property type="entry name" value="SIMILAR TO RIKEN CDNA 2310022B05"/>
    <property type="match status" value="1"/>
</dbReference>